<name>A0A0D2VGU2_CAPO3</name>
<dbReference type="GO" id="GO:0015910">
    <property type="term" value="P:long-chain fatty acid import into peroxisome"/>
    <property type="evidence" value="ECO:0007669"/>
    <property type="project" value="TreeGrafter"/>
</dbReference>
<comment type="subcellular location">
    <subcellularLocation>
        <location evidence="1">Endomembrane system</location>
        <topology evidence="1">Multi-pass membrane protein</topology>
    </subcellularLocation>
    <subcellularLocation>
        <location evidence="2">Peroxisome</location>
    </subcellularLocation>
</comment>
<dbReference type="InterPro" id="IPR003593">
    <property type="entry name" value="AAA+_ATPase"/>
</dbReference>
<dbReference type="Gene3D" id="3.50.30.50">
    <property type="entry name" value="Putative cyclase"/>
    <property type="match status" value="1"/>
</dbReference>
<dbReference type="InterPro" id="IPR003439">
    <property type="entry name" value="ABC_transporter-like_ATP-bd"/>
</dbReference>
<feature type="domain" description="ABC transporter" evidence="15">
    <location>
        <begin position="492"/>
        <end position="718"/>
    </location>
</feature>
<dbReference type="GO" id="GO:0004061">
    <property type="term" value="F:arylformamidase activity"/>
    <property type="evidence" value="ECO:0007669"/>
    <property type="project" value="InterPro"/>
</dbReference>
<evidence type="ECO:0000256" key="6">
    <source>
        <dbReference type="ARBA" id="ARBA00022692"/>
    </source>
</evidence>
<dbReference type="Gene3D" id="3.40.50.300">
    <property type="entry name" value="P-loop containing nucleotide triphosphate hydrolases"/>
    <property type="match status" value="1"/>
</dbReference>
<accession>A0A0D2VGU2</accession>
<dbReference type="GO" id="GO:0006635">
    <property type="term" value="P:fatty acid beta-oxidation"/>
    <property type="evidence" value="ECO:0007669"/>
    <property type="project" value="TreeGrafter"/>
</dbReference>
<keyword evidence="5" id="KW-0813">Transport</keyword>
<dbReference type="PROSITE" id="PS00211">
    <property type="entry name" value="ABC_TRANSPORTER_1"/>
    <property type="match status" value="1"/>
</dbReference>
<feature type="domain" description="ABC transmembrane type-1" evidence="16">
    <location>
        <begin position="115"/>
        <end position="352"/>
    </location>
</feature>
<evidence type="ECO:0000313" key="18">
    <source>
        <dbReference type="Proteomes" id="UP000008743"/>
    </source>
</evidence>
<sequence>MTTDTVRPGNRSAGAALLAKRLLALVGSTQGKIATAGVVAAVVAAVVKKRRERAKAHRALMASLSEDEKKALSLRRKNRVAVNSEFFRRLQYLLRIVLPGWRSKEAMLLLLHSSFLVVRTFLSLYVASLDGAIVKSIVEREGRQFLWELTKWIGIAIPATYINSMIRFLESKLALAFRSRLVEHVYRVYMNNETYYRIGNLDGRIANADQCMTEDVSRFCNHLAHLYSHLSKPFLDVLLMTGQLLRLGVQTAGAKSTFGPIGIAAIAVGCTAQILQLTSPPFGKLVADQASRDGHLRYVHSRLITHAEEIAFYGGDKIEMGYLAKAYQALVSQINLIYRERILYVMLEQFLMKYVWSASGMCMIAIPALASKAMLEQQAAAAAAAGAGGAAAAAASKPSSVQGFGETAGERTEKFMTARSLLSTAADAVERIMSSYKEVTELAGYTARVHEMVSVFKDVESGHFERKSLDVEHADPILQGTGTVIESHDDLVKLDNIPVVTPNGDVLVRSLSFEIRPHMHLLITGPNGCGKSSTFRLLGGLWPIYGGTLTRPKRSNMFYIPQRPYLSLGNLREQVIYPDTVEDMRAKGRTDEFLEGVLNVVNLGYVVKREGGWDAINDWHDVLSGGEKQRIGMARLFYHKPSYALLDECTSAVSIDVEGQMYQHAKDIGITLLTVTHRPSLWKFHTHLLQFDGEGGYKFSELDATARFSLKEEKSQLEAQLSGIPKAQSRLRELCQLLGEDSVLLEGGGARPHSSAAVVSSIPSSAADDEVDATGHSESTEATTKNGKQKSGRSRADASRIVLDVSLPIAPGVTPVWPGDPVVEISQQVAIRDGHTYNLSKLSMSTHCGTHIDPPLHLFDGKTAVHDIAPSVLVGPVLVVSLESPTQSSEISADELRAAVARLGCSDLKGSRLFIKTRNSETWTDMAQKLKSSGLLQTDATAPPPPPPATFVALSSGAAQWIASAGVVLLGVDGLSVDPPELEALPAHKILLSSGVVVIESLSLGAVTEGWWECAALCLNLVGADGAPARVVLWK</sequence>
<evidence type="ECO:0000256" key="8">
    <source>
        <dbReference type="ARBA" id="ARBA00022801"/>
    </source>
</evidence>
<dbReference type="GO" id="GO:0019441">
    <property type="term" value="P:L-tryptophan catabolic process to kynurenine"/>
    <property type="evidence" value="ECO:0007669"/>
    <property type="project" value="InterPro"/>
</dbReference>
<evidence type="ECO:0000256" key="5">
    <source>
        <dbReference type="ARBA" id="ARBA00022448"/>
    </source>
</evidence>
<keyword evidence="12" id="KW-0472">Membrane</keyword>
<feature type="region of interest" description="Disordered" evidence="14">
    <location>
        <begin position="748"/>
        <end position="796"/>
    </location>
</feature>
<dbReference type="InParanoid" id="A0A0D2VGU2"/>
<evidence type="ECO:0000256" key="12">
    <source>
        <dbReference type="ARBA" id="ARBA00023136"/>
    </source>
</evidence>
<evidence type="ECO:0000256" key="13">
    <source>
        <dbReference type="ARBA" id="ARBA00023140"/>
    </source>
</evidence>
<evidence type="ECO:0000256" key="10">
    <source>
        <dbReference type="ARBA" id="ARBA00022967"/>
    </source>
</evidence>
<evidence type="ECO:0008006" key="19">
    <source>
        <dbReference type="Google" id="ProtNLM"/>
    </source>
</evidence>
<keyword evidence="10" id="KW-1278">Translocase</keyword>
<dbReference type="PANTHER" id="PTHR11384">
    <property type="entry name" value="ATP-BINDING CASSETTE, SUB-FAMILY D MEMBER"/>
    <property type="match status" value="1"/>
</dbReference>
<dbReference type="PhylomeDB" id="A0A0D2VGU2"/>
<dbReference type="InterPro" id="IPR017871">
    <property type="entry name" value="ABC_transporter-like_CS"/>
</dbReference>
<dbReference type="PROSITE" id="PS50893">
    <property type="entry name" value="ABC_TRANSPORTER_2"/>
    <property type="match status" value="1"/>
</dbReference>
<dbReference type="InterPro" id="IPR027417">
    <property type="entry name" value="P-loop_NTPase"/>
</dbReference>
<evidence type="ECO:0000256" key="3">
    <source>
        <dbReference type="ARBA" id="ARBA00007865"/>
    </source>
</evidence>
<dbReference type="OrthoDB" id="422637at2759"/>
<dbReference type="GO" id="GO:0005324">
    <property type="term" value="F:long-chain fatty acid transmembrane transporter activity"/>
    <property type="evidence" value="ECO:0007669"/>
    <property type="project" value="TreeGrafter"/>
</dbReference>
<keyword evidence="11" id="KW-1133">Transmembrane helix</keyword>
<dbReference type="InterPro" id="IPR037175">
    <property type="entry name" value="KFase_sf"/>
</dbReference>
<dbReference type="GO" id="GO:0016887">
    <property type="term" value="F:ATP hydrolysis activity"/>
    <property type="evidence" value="ECO:0007669"/>
    <property type="project" value="InterPro"/>
</dbReference>
<gene>
    <name evidence="17" type="ORF">CAOG_008431</name>
</gene>
<keyword evidence="13" id="KW-0576">Peroxisome</keyword>
<evidence type="ECO:0000256" key="4">
    <source>
        <dbReference type="ARBA" id="ARBA00008575"/>
    </source>
</evidence>
<comment type="similarity">
    <text evidence="3">Belongs to the Cyclase 1 superfamily.</text>
</comment>
<dbReference type="Proteomes" id="UP000008743">
    <property type="component" value="Unassembled WGS sequence"/>
</dbReference>
<dbReference type="Pfam" id="PF04199">
    <property type="entry name" value="Cyclase"/>
    <property type="match status" value="1"/>
</dbReference>
<dbReference type="InterPro" id="IPR011527">
    <property type="entry name" value="ABC1_TM_dom"/>
</dbReference>
<dbReference type="STRING" id="595528.A0A0D2VGU2"/>
<protein>
    <recommendedName>
        <fullName evidence="19">ABC transporter domain-containing protein</fullName>
    </recommendedName>
</protein>
<organism evidence="17 18">
    <name type="scientific">Capsaspora owczarzaki (strain ATCC 30864)</name>
    <dbReference type="NCBI Taxonomy" id="595528"/>
    <lineage>
        <taxon>Eukaryota</taxon>
        <taxon>Filasterea</taxon>
        <taxon>Capsaspora</taxon>
    </lineage>
</organism>
<dbReference type="PROSITE" id="PS50929">
    <property type="entry name" value="ABC_TM1F"/>
    <property type="match status" value="1"/>
</dbReference>
<dbReference type="GO" id="GO:0140359">
    <property type="term" value="F:ABC-type transporter activity"/>
    <property type="evidence" value="ECO:0007669"/>
    <property type="project" value="InterPro"/>
</dbReference>
<evidence type="ECO:0000256" key="2">
    <source>
        <dbReference type="ARBA" id="ARBA00004275"/>
    </source>
</evidence>
<feature type="compositionally biased region" description="Low complexity" evidence="14">
    <location>
        <begin position="754"/>
        <end position="766"/>
    </location>
</feature>
<dbReference type="SUPFAM" id="SSF102198">
    <property type="entry name" value="Putative cyclase"/>
    <property type="match status" value="1"/>
</dbReference>
<dbReference type="SMART" id="SM00382">
    <property type="entry name" value="AAA"/>
    <property type="match status" value="1"/>
</dbReference>
<evidence type="ECO:0000256" key="14">
    <source>
        <dbReference type="SAM" id="MobiDB-lite"/>
    </source>
</evidence>
<dbReference type="GO" id="GO:0012505">
    <property type="term" value="C:endomembrane system"/>
    <property type="evidence" value="ECO:0007669"/>
    <property type="project" value="UniProtKB-SubCell"/>
</dbReference>
<dbReference type="CDD" id="cd03223">
    <property type="entry name" value="ABCD_peroxisomal_ALDP"/>
    <property type="match status" value="1"/>
</dbReference>
<dbReference type="Pfam" id="PF00005">
    <property type="entry name" value="ABC_tran"/>
    <property type="match status" value="1"/>
</dbReference>
<proteinExistence type="inferred from homology"/>
<evidence type="ECO:0000259" key="15">
    <source>
        <dbReference type="PROSITE" id="PS50893"/>
    </source>
</evidence>
<evidence type="ECO:0000256" key="9">
    <source>
        <dbReference type="ARBA" id="ARBA00022840"/>
    </source>
</evidence>
<dbReference type="PANTHER" id="PTHR11384:SF67">
    <property type="entry name" value="ATP-BINDING CASSETTE SUB-FAMILY D MEMBER 1"/>
    <property type="match status" value="1"/>
</dbReference>
<dbReference type="InterPro" id="IPR007325">
    <property type="entry name" value="KFase/CYL"/>
</dbReference>
<keyword evidence="7" id="KW-0547">Nucleotide-binding</keyword>
<keyword evidence="9" id="KW-0067">ATP-binding</keyword>
<evidence type="ECO:0000256" key="11">
    <source>
        <dbReference type="ARBA" id="ARBA00022989"/>
    </source>
</evidence>
<keyword evidence="8" id="KW-0378">Hydrolase</keyword>
<dbReference type="GO" id="GO:0005778">
    <property type="term" value="C:peroxisomal membrane"/>
    <property type="evidence" value="ECO:0007669"/>
    <property type="project" value="TreeGrafter"/>
</dbReference>
<dbReference type="InterPro" id="IPR050835">
    <property type="entry name" value="ABC_transporter_sub-D"/>
</dbReference>
<keyword evidence="6" id="KW-0812">Transmembrane</keyword>
<dbReference type="Pfam" id="PF06472">
    <property type="entry name" value="ABC_membrane_2"/>
    <property type="match status" value="1"/>
</dbReference>
<dbReference type="FunFam" id="3.40.50.300:FF:000800">
    <property type="entry name" value="ATP-binding cassette sub-family D member 1"/>
    <property type="match status" value="1"/>
</dbReference>
<dbReference type="GO" id="GO:0005524">
    <property type="term" value="F:ATP binding"/>
    <property type="evidence" value="ECO:0007669"/>
    <property type="project" value="UniProtKB-KW"/>
</dbReference>
<evidence type="ECO:0000256" key="7">
    <source>
        <dbReference type="ARBA" id="ARBA00022741"/>
    </source>
</evidence>
<dbReference type="GO" id="GO:0007031">
    <property type="term" value="P:peroxisome organization"/>
    <property type="evidence" value="ECO:0007669"/>
    <property type="project" value="TreeGrafter"/>
</dbReference>
<keyword evidence="18" id="KW-1185">Reference proteome</keyword>
<evidence type="ECO:0000256" key="1">
    <source>
        <dbReference type="ARBA" id="ARBA00004127"/>
    </source>
</evidence>
<dbReference type="SUPFAM" id="SSF52540">
    <property type="entry name" value="P-loop containing nucleoside triphosphate hydrolases"/>
    <property type="match status" value="1"/>
</dbReference>
<dbReference type="GO" id="GO:0042760">
    <property type="term" value="P:very long-chain fatty acid catabolic process"/>
    <property type="evidence" value="ECO:0007669"/>
    <property type="project" value="TreeGrafter"/>
</dbReference>
<evidence type="ECO:0000313" key="17">
    <source>
        <dbReference type="EMBL" id="KJE89092.1"/>
    </source>
</evidence>
<evidence type="ECO:0000259" key="16">
    <source>
        <dbReference type="PROSITE" id="PS50929"/>
    </source>
</evidence>
<reference evidence="18" key="1">
    <citation type="submission" date="2011-02" db="EMBL/GenBank/DDBJ databases">
        <title>The Genome Sequence of Capsaspora owczarzaki ATCC 30864.</title>
        <authorList>
            <person name="Russ C."/>
            <person name="Cuomo C."/>
            <person name="Burger G."/>
            <person name="Gray M.W."/>
            <person name="Holland P.W.H."/>
            <person name="King N."/>
            <person name="Lang F.B.F."/>
            <person name="Roger A.J."/>
            <person name="Ruiz-Trillo I."/>
            <person name="Young S.K."/>
            <person name="Zeng Q."/>
            <person name="Gargeya S."/>
            <person name="Alvarado L."/>
            <person name="Berlin A."/>
            <person name="Chapman S.B."/>
            <person name="Chen Z."/>
            <person name="Freedman E."/>
            <person name="Gellesch M."/>
            <person name="Goldberg J."/>
            <person name="Griggs A."/>
            <person name="Gujja S."/>
            <person name="Heilman E."/>
            <person name="Heiman D."/>
            <person name="Howarth C."/>
            <person name="Mehta T."/>
            <person name="Neiman D."/>
            <person name="Pearson M."/>
            <person name="Roberts A."/>
            <person name="Saif S."/>
            <person name="Shea T."/>
            <person name="Shenoy N."/>
            <person name="Sisk P."/>
            <person name="Stolte C."/>
            <person name="Sykes S."/>
            <person name="White J."/>
            <person name="Yandava C."/>
            <person name="Haas B."/>
            <person name="Nusbaum C."/>
            <person name="Birren B."/>
        </authorList>
    </citation>
    <scope>NUCLEOTIDE SEQUENCE</scope>
    <source>
        <strain evidence="18">ATCC 30864</strain>
    </source>
</reference>
<comment type="similarity">
    <text evidence="4">Belongs to the ABC transporter superfamily. ABCD family. Peroxisomal fatty acyl CoA transporter (TC 3.A.1.203) subfamily.</text>
</comment>
<dbReference type="AlphaFoldDB" id="A0A0D2VGU2"/>
<dbReference type="EMBL" id="KE346360">
    <property type="protein sequence ID" value="KJE89092.1"/>
    <property type="molecule type" value="Genomic_DNA"/>
</dbReference>
<dbReference type="RefSeq" id="XP_011270002.1">
    <property type="nucleotide sequence ID" value="XM_011271700.1"/>
</dbReference>